<reference evidence="4" key="2">
    <citation type="journal article" date="2021" name="PeerJ">
        <title>Extensive microbial diversity within the chicken gut microbiome revealed by metagenomics and culture.</title>
        <authorList>
            <person name="Gilroy R."/>
            <person name="Ravi A."/>
            <person name="Getino M."/>
            <person name="Pursley I."/>
            <person name="Horton D.L."/>
            <person name="Alikhan N.F."/>
            <person name="Baker D."/>
            <person name="Gharbi K."/>
            <person name="Hall N."/>
            <person name="Watson M."/>
            <person name="Adriaenssens E.M."/>
            <person name="Foster-Nyarko E."/>
            <person name="Jarju S."/>
            <person name="Secka A."/>
            <person name="Antonio M."/>
            <person name="Oren A."/>
            <person name="Chaudhuri R.R."/>
            <person name="La Ragione R."/>
            <person name="Hildebrand F."/>
            <person name="Pallen M.J."/>
        </authorList>
    </citation>
    <scope>NUCLEOTIDE SEQUENCE</scope>
    <source>
        <strain evidence="4">11687</strain>
    </source>
</reference>
<keyword evidence="1" id="KW-0378">Hydrolase</keyword>
<sequence>MNERQKFSFSTVLLYIFLFAAMFFLYYVGNNGEPFSLALFYAMLIAGLHPVVSSLLYLFSGLSGLSLAFLPVYAGQAALLGIVFFVCRKLGKKTTVPSLGTLALCLVLFAAFSPFTPYSIPLDLPFTLGAISQKIILAGLIFLLSAIFSVALKALLYKLLKCRLKAEELVFSVLFFVLIGIGVCRAINVIAYMGIAFFVLLVFSCATKDATALVCAFALSLPPAIVGGISPERFFLYGIAVVLFIKSGRLPAVLALFAVFFVYGYFDGIYSLQTSLLVQSLLSVLIPGLLFLLIPPPLVRKMENKLIFYREKHLSRIAINRNRAAIGEQLFEISGVFREIQTTFSALGTNEAEEGAKEYIRGCVIESVCKSCVNYRTCMGHGLENELNKLIDVGCAKGKTSLIDIPSRLAETCVNQSGVLYAVNRQIGDYRKYMVETENAASGRQLLANQAQGVSEILKNIALEQSEPLTIYSERERQLDVAFLKAGIVCSEVLIAGDEENLTLSLITFGKSDVKKIAAIASHILGTRLIISERLTLSKDKFCCILHKRPYYDAAFGVASLTKTGETASGDTHSVIKIDERRFMIALSDGMGSGEYARRISESTISLLESFYRAKMPSSLVLSTINKLLTFSREETFACVDIAVIDLDNGAADVVKIGSPLGFILSGNTLKILESASLPLGILESLHPDASSYSLQENDVLLFLSDGITSAFGSSADLYETLKKIPASNPQQLADALLQQALSLYGGTAKDDMTVLAVRLFKSLEN</sequence>
<keyword evidence="2" id="KW-0472">Membrane</keyword>
<name>A0A9D1SG73_9FIRM</name>
<feature type="transmembrane region" description="Helical" evidence="2">
    <location>
        <begin position="12"/>
        <end position="28"/>
    </location>
</feature>
<feature type="transmembrane region" description="Helical" evidence="2">
    <location>
        <begin position="65"/>
        <end position="87"/>
    </location>
</feature>
<evidence type="ECO:0000256" key="2">
    <source>
        <dbReference type="SAM" id="Phobius"/>
    </source>
</evidence>
<feature type="transmembrane region" description="Helical" evidence="2">
    <location>
        <begin position="276"/>
        <end position="294"/>
    </location>
</feature>
<organism evidence="4 5">
    <name type="scientific">Candidatus Scatosoma pullistercoris</name>
    <dbReference type="NCBI Taxonomy" id="2840934"/>
    <lineage>
        <taxon>Bacteria</taxon>
        <taxon>Bacillati</taxon>
        <taxon>Bacillota</taxon>
        <taxon>Clostridia</taxon>
        <taxon>Candidatus Scatosoma</taxon>
    </lineage>
</organism>
<evidence type="ECO:0000313" key="4">
    <source>
        <dbReference type="EMBL" id="HIU58880.1"/>
    </source>
</evidence>
<dbReference type="PANTHER" id="PTHR43156">
    <property type="entry name" value="STAGE II SPORULATION PROTEIN E-RELATED"/>
    <property type="match status" value="1"/>
</dbReference>
<dbReference type="EMBL" id="DVMZ01000058">
    <property type="protein sequence ID" value="HIU58880.1"/>
    <property type="molecule type" value="Genomic_DNA"/>
</dbReference>
<keyword evidence="2" id="KW-1133">Transmembrane helix</keyword>
<keyword evidence="2" id="KW-0812">Transmembrane</keyword>
<protein>
    <submittedName>
        <fullName evidence="4">SpoIIE family protein phosphatase</fullName>
    </submittedName>
</protein>
<feature type="transmembrane region" description="Helical" evidence="2">
    <location>
        <begin position="169"/>
        <end position="191"/>
    </location>
</feature>
<evidence type="ECO:0000313" key="5">
    <source>
        <dbReference type="Proteomes" id="UP000824081"/>
    </source>
</evidence>
<feature type="transmembrane region" description="Helical" evidence="2">
    <location>
        <begin position="234"/>
        <end position="264"/>
    </location>
</feature>
<gene>
    <name evidence="4" type="ORF">IAC57_02140</name>
</gene>
<feature type="transmembrane region" description="Helical" evidence="2">
    <location>
        <begin position="99"/>
        <end position="115"/>
    </location>
</feature>
<dbReference type="SUPFAM" id="SSF81606">
    <property type="entry name" value="PP2C-like"/>
    <property type="match status" value="1"/>
</dbReference>
<feature type="transmembrane region" description="Helical" evidence="2">
    <location>
        <begin position="35"/>
        <end position="59"/>
    </location>
</feature>
<proteinExistence type="predicted"/>
<dbReference type="InterPro" id="IPR052016">
    <property type="entry name" value="Bact_Sigma-Reg"/>
</dbReference>
<dbReference type="Pfam" id="PF19732">
    <property type="entry name" value="SpoIIE_N"/>
    <property type="match status" value="1"/>
</dbReference>
<dbReference type="Gene3D" id="3.60.40.10">
    <property type="entry name" value="PPM-type phosphatase domain"/>
    <property type="match status" value="1"/>
</dbReference>
<dbReference type="GO" id="GO:0016791">
    <property type="term" value="F:phosphatase activity"/>
    <property type="evidence" value="ECO:0007669"/>
    <property type="project" value="TreeGrafter"/>
</dbReference>
<feature type="domain" description="PPM-type phosphatase" evidence="3">
    <location>
        <begin position="555"/>
        <end position="760"/>
    </location>
</feature>
<dbReference type="Proteomes" id="UP000824081">
    <property type="component" value="Unassembled WGS sequence"/>
</dbReference>
<dbReference type="InterPro" id="IPR001932">
    <property type="entry name" value="PPM-type_phosphatase-like_dom"/>
</dbReference>
<reference evidence="4" key="1">
    <citation type="submission" date="2020-10" db="EMBL/GenBank/DDBJ databases">
        <authorList>
            <person name="Gilroy R."/>
        </authorList>
    </citation>
    <scope>NUCLEOTIDE SEQUENCE</scope>
    <source>
        <strain evidence="4">11687</strain>
    </source>
</reference>
<accession>A0A9D1SG73</accession>
<dbReference type="PROSITE" id="PS51746">
    <property type="entry name" value="PPM_2"/>
    <property type="match status" value="1"/>
</dbReference>
<dbReference type="AlphaFoldDB" id="A0A9D1SG73"/>
<dbReference type="Pfam" id="PF07228">
    <property type="entry name" value="SpoIIE"/>
    <property type="match status" value="1"/>
</dbReference>
<dbReference type="PANTHER" id="PTHR43156:SF2">
    <property type="entry name" value="STAGE II SPORULATION PROTEIN E"/>
    <property type="match status" value="1"/>
</dbReference>
<feature type="transmembrane region" description="Helical" evidence="2">
    <location>
        <begin position="135"/>
        <end position="157"/>
    </location>
</feature>
<evidence type="ECO:0000259" key="3">
    <source>
        <dbReference type="PROSITE" id="PS51746"/>
    </source>
</evidence>
<comment type="caution">
    <text evidence="4">The sequence shown here is derived from an EMBL/GenBank/DDBJ whole genome shotgun (WGS) entry which is preliminary data.</text>
</comment>
<dbReference type="InterPro" id="IPR036457">
    <property type="entry name" value="PPM-type-like_dom_sf"/>
</dbReference>
<dbReference type="InterPro" id="IPR045768">
    <property type="entry name" value="SpoIIE_N"/>
</dbReference>
<evidence type="ECO:0000256" key="1">
    <source>
        <dbReference type="ARBA" id="ARBA00022801"/>
    </source>
</evidence>
<dbReference type="SMART" id="SM00331">
    <property type="entry name" value="PP2C_SIG"/>
    <property type="match status" value="1"/>
</dbReference>